<evidence type="ECO:0000313" key="2">
    <source>
        <dbReference type="Proteomes" id="UP000646776"/>
    </source>
</evidence>
<proteinExistence type="predicted"/>
<protein>
    <submittedName>
        <fullName evidence="1">Uncharacterized protein</fullName>
    </submittedName>
</protein>
<dbReference type="AlphaFoldDB" id="A0A918HLQ6"/>
<gene>
    <name evidence="1" type="ORF">GCM10010226_54740</name>
</gene>
<keyword evidence="2" id="KW-1185">Reference proteome</keyword>
<dbReference type="Proteomes" id="UP000646776">
    <property type="component" value="Unassembled WGS sequence"/>
</dbReference>
<dbReference type="RefSeq" id="WP_189714063.1">
    <property type="nucleotide sequence ID" value="NZ_BMSA01000018.1"/>
</dbReference>
<organism evidence="1 2">
    <name type="scientific">Streptomyces phaeofaciens</name>
    <dbReference type="NCBI Taxonomy" id="68254"/>
    <lineage>
        <taxon>Bacteria</taxon>
        <taxon>Bacillati</taxon>
        <taxon>Actinomycetota</taxon>
        <taxon>Actinomycetes</taxon>
        <taxon>Kitasatosporales</taxon>
        <taxon>Streptomycetaceae</taxon>
        <taxon>Streptomyces</taxon>
    </lineage>
</organism>
<comment type="caution">
    <text evidence="1">The sequence shown here is derived from an EMBL/GenBank/DDBJ whole genome shotgun (WGS) entry which is preliminary data.</text>
</comment>
<reference evidence="1" key="1">
    <citation type="journal article" date="2014" name="Int. J. Syst. Evol. Microbiol.">
        <title>Complete genome sequence of Corynebacterium casei LMG S-19264T (=DSM 44701T), isolated from a smear-ripened cheese.</title>
        <authorList>
            <consortium name="US DOE Joint Genome Institute (JGI-PGF)"/>
            <person name="Walter F."/>
            <person name="Albersmeier A."/>
            <person name="Kalinowski J."/>
            <person name="Ruckert C."/>
        </authorList>
    </citation>
    <scope>NUCLEOTIDE SEQUENCE</scope>
    <source>
        <strain evidence="1">JCM 4125</strain>
    </source>
</reference>
<evidence type="ECO:0000313" key="1">
    <source>
        <dbReference type="EMBL" id="GGT69986.1"/>
    </source>
</evidence>
<accession>A0A918HLQ6</accession>
<name>A0A918HLQ6_9ACTN</name>
<reference evidence="1" key="2">
    <citation type="submission" date="2020-09" db="EMBL/GenBank/DDBJ databases">
        <authorList>
            <person name="Sun Q."/>
            <person name="Ohkuma M."/>
        </authorList>
    </citation>
    <scope>NUCLEOTIDE SEQUENCE</scope>
    <source>
        <strain evidence="1">JCM 4125</strain>
    </source>
</reference>
<dbReference type="EMBL" id="BMSA01000018">
    <property type="protein sequence ID" value="GGT69986.1"/>
    <property type="molecule type" value="Genomic_DNA"/>
</dbReference>
<sequence length="269" mass="29734">MPLPADRTALDLLDVHLEALWDGTDPPLPREPVRLAAEREDGLLHWVLDQLRHIPREPQDAFVRQIGSLLTEFRSRRCPWNAAALRLLDDTYTFAATGPRRHEDWAHDVRAVLYRAVPDPRGWLRLDGDRGNDARHTVPAYPFDPPAAAELPSLLYPLEAAAAVAALGIMAEEWQSEPAPVRSRPDRDAVLADARTLLDRYGPTARYWTNATTAASDPAPDFLAAGLQGTASHGFLTSEYVNGLDLLDDLGLIAVSDDEVGVFWSFGAY</sequence>